<feature type="transmembrane region" description="Helical" evidence="1">
    <location>
        <begin position="125"/>
        <end position="147"/>
    </location>
</feature>
<sequence length="182" mass="19378">MSAVSFSGESATAAGYLKDQYDTGAEKAKEMTRDAVETVRQSTLVQRLIVPPTRFVVRKYNDSPVFLKFSLATFAAMSAIPIACFLGFMSIVAVSLLLVGGIAFAVIEGGFGLFASMFLFPALGVSLLVAGGVGVTFLFMYASYLVIAFGIGVVRGRGDEIDAENRAEGMRTAIDRRMAVST</sequence>
<evidence type="ECO:0000256" key="1">
    <source>
        <dbReference type="SAM" id="Phobius"/>
    </source>
</evidence>
<accession>A0A9P6Q269</accession>
<dbReference type="Proteomes" id="UP000807716">
    <property type="component" value="Unassembled WGS sequence"/>
</dbReference>
<proteinExistence type="predicted"/>
<feature type="transmembrane region" description="Helical" evidence="1">
    <location>
        <begin position="65"/>
        <end position="89"/>
    </location>
</feature>
<dbReference type="EMBL" id="JAAAJB010000386">
    <property type="protein sequence ID" value="KAG0256895.1"/>
    <property type="molecule type" value="Genomic_DNA"/>
</dbReference>
<dbReference type="Pfam" id="PF16015">
    <property type="entry name" value="Promethin"/>
    <property type="match status" value="1"/>
</dbReference>
<keyword evidence="3" id="KW-1185">Reference proteome</keyword>
<reference evidence="2" key="1">
    <citation type="journal article" date="2020" name="Fungal Divers.">
        <title>Resolving the Mortierellaceae phylogeny through synthesis of multi-gene phylogenetics and phylogenomics.</title>
        <authorList>
            <person name="Vandepol N."/>
            <person name="Liber J."/>
            <person name="Desiro A."/>
            <person name="Na H."/>
            <person name="Kennedy M."/>
            <person name="Barry K."/>
            <person name="Grigoriev I.V."/>
            <person name="Miller A.N."/>
            <person name="O'Donnell K."/>
            <person name="Stajich J.E."/>
            <person name="Bonito G."/>
        </authorList>
    </citation>
    <scope>NUCLEOTIDE SEQUENCE</scope>
    <source>
        <strain evidence="2">BC1065</strain>
    </source>
</reference>
<keyword evidence="1" id="KW-0812">Transmembrane</keyword>
<dbReference type="AlphaFoldDB" id="A0A9P6Q269"/>
<keyword evidence="1" id="KW-1133">Transmembrane helix</keyword>
<evidence type="ECO:0000313" key="2">
    <source>
        <dbReference type="EMBL" id="KAG0256895.1"/>
    </source>
</evidence>
<protein>
    <submittedName>
        <fullName evidence="2">Uncharacterized protein</fullName>
    </submittedName>
</protein>
<name>A0A9P6Q269_9FUNG</name>
<keyword evidence="1" id="KW-0472">Membrane</keyword>
<gene>
    <name evidence="2" type="ORF">DFQ27_005410</name>
</gene>
<organism evidence="2 3">
    <name type="scientific">Actinomortierella ambigua</name>
    <dbReference type="NCBI Taxonomy" id="1343610"/>
    <lineage>
        <taxon>Eukaryota</taxon>
        <taxon>Fungi</taxon>
        <taxon>Fungi incertae sedis</taxon>
        <taxon>Mucoromycota</taxon>
        <taxon>Mortierellomycotina</taxon>
        <taxon>Mortierellomycetes</taxon>
        <taxon>Mortierellales</taxon>
        <taxon>Mortierellaceae</taxon>
        <taxon>Actinomortierella</taxon>
    </lineage>
</organism>
<comment type="caution">
    <text evidence="2">The sequence shown here is derived from an EMBL/GenBank/DDBJ whole genome shotgun (WGS) entry which is preliminary data.</text>
</comment>
<feature type="transmembrane region" description="Helical" evidence="1">
    <location>
        <begin position="96"/>
        <end position="119"/>
    </location>
</feature>
<evidence type="ECO:0000313" key="3">
    <source>
        <dbReference type="Proteomes" id="UP000807716"/>
    </source>
</evidence>
<dbReference type="OrthoDB" id="2440751at2759"/>